<dbReference type="GO" id="GO:0016874">
    <property type="term" value="F:ligase activity"/>
    <property type="evidence" value="ECO:0007669"/>
    <property type="project" value="UniProtKB-KW"/>
</dbReference>
<dbReference type="AlphaFoldDB" id="A0A1M5CP96"/>
<dbReference type="Proteomes" id="UP000184088">
    <property type="component" value="Unassembled WGS sequence"/>
</dbReference>
<dbReference type="Pfam" id="PF01996">
    <property type="entry name" value="F420_ligase"/>
    <property type="match status" value="1"/>
</dbReference>
<evidence type="ECO:0000313" key="2">
    <source>
        <dbReference type="EMBL" id="SHF56595.1"/>
    </source>
</evidence>
<reference evidence="2 3" key="1">
    <citation type="submission" date="2016-11" db="EMBL/GenBank/DDBJ databases">
        <authorList>
            <person name="Jaros S."/>
            <person name="Januszkiewicz K."/>
            <person name="Wedrychowicz H."/>
        </authorList>
    </citation>
    <scope>NUCLEOTIDE SEQUENCE [LARGE SCALE GENOMIC DNA]</scope>
    <source>
        <strain evidence="2 3">DSM 17918</strain>
    </source>
</reference>
<gene>
    <name evidence="2" type="ORF">SAMN02746089_02171</name>
</gene>
<dbReference type="SUPFAM" id="SSF144010">
    <property type="entry name" value="CofE-like"/>
    <property type="match status" value="1"/>
</dbReference>
<keyword evidence="2" id="KW-0436">Ligase</keyword>
<dbReference type="OrthoDB" id="9763290at2"/>
<dbReference type="STRING" id="1121256.SAMN02746089_02171"/>
<accession>A0A1M5CP96</accession>
<evidence type="ECO:0000259" key="1">
    <source>
        <dbReference type="Pfam" id="PF01996"/>
    </source>
</evidence>
<dbReference type="Gene3D" id="3.30.1330.100">
    <property type="entry name" value="CofE-like"/>
    <property type="match status" value="1"/>
</dbReference>
<feature type="domain" description="Coenzyme F420:L-glutamate ligase-like" evidence="1">
    <location>
        <begin position="6"/>
        <end position="153"/>
    </location>
</feature>
<keyword evidence="3" id="KW-1185">Reference proteome</keyword>
<name>A0A1M5CP96_9THEO</name>
<dbReference type="RefSeq" id="WP_073345191.1">
    <property type="nucleotide sequence ID" value="NZ_FQVH01000029.1"/>
</dbReference>
<dbReference type="InterPro" id="IPR002847">
    <property type="entry name" value="F420-0_gamma-glut_ligase-dom"/>
</dbReference>
<dbReference type="EMBL" id="FQVH01000029">
    <property type="protein sequence ID" value="SHF56595.1"/>
    <property type="molecule type" value="Genomic_DNA"/>
</dbReference>
<organism evidence="2 3">
    <name type="scientific">Caldanaerobius fijiensis DSM 17918</name>
    <dbReference type="NCBI Taxonomy" id="1121256"/>
    <lineage>
        <taxon>Bacteria</taxon>
        <taxon>Bacillati</taxon>
        <taxon>Bacillota</taxon>
        <taxon>Clostridia</taxon>
        <taxon>Thermoanaerobacterales</taxon>
        <taxon>Thermoanaerobacteraceae</taxon>
        <taxon>Caldanaerobius</taxon>
    </lineage>
</organism>
<protein>
    <submittedName>
        <fullName evidence="2">F420-0:Gamma-glutamyl ligase</fullName>
    </submittedName>
</protein>
<proteinExistence type="predicted"/>
<sequence length="215" mass="23266">MYRIPLRTHVITEKDDIVSVVKKYIENIAEPGDIVAIAESVVAITQGRAYLPGDVKVGMLARFLCKFPQRHGSLTSPQSMQLAINESGCMRILLAAGIGAIGKLFKRKGWFFKVAGRQVALIDDVAGTMPPYHRHIVLGPKDPHKVCDAIKKATGIDAIIVDANDIGCADIVGFSSGIGMSIEELVNIFKENPAGNSDQQTPIVLLKNVKYKKAG</sequence>
<evidence type="ECO:0000313" key="3">
    <source>
        <dbReference type="Proteomes" id="UP000184088"/>
    </source>
</evidence>